<gene>
    <name evidence="3" type="ORF">FC86_GL001026</name>
</gene>
<feature type="coiled-coil region" evidence="1">
    <location>
        <begin position="38"/>
        <end position="65"/>
    </location>
</feature>
<dbReference type="PATRIC" id="fig|1423744.4.peg.1053"/>
<feature type="chain" id="PRO_5006416325" description="Gas vesicle protein" evidence="2">
    <location>
        <begin position="20"/>
        <end position="110"/>
    </location>
</feature>
<accession>A0A0R2DTZ4</accession>
<proteinExistence type="predicted"/>
<evidence type="ECO:0008006" key="5">
    <source>
        <dbReference type="Google" id="ProtNLM"/>
    </source>
</evidence>
<sequence>MKNFLLGSLLGAAAGVFLANTKNQNTGNTFGKDFAEGIKETGQDFDDINREREKIQQKLNYLQNEGVKTIEKFSDDLTQDVEEFNYYAEPHIARLQQKVRDLESKLDSNK</sequence>
<keyword evidence="2" id="KW-0732">Signal</keyword>
<keyword evidence="1" id="KW-0175">Coiled coil</keyword>
<dbReference type="AlphaFoldDB" id="A0A0R2DTZ4"/>
<organism evidence="3 4">
    <name type="scientific">Holzapfeliella floricola DSM 23037 = JCM 16512</name>
    <dbReference type="NCBI Taxonomy" id="1423744"/>
    <lineage>
        <taxon>Bacteria</taxon>
        <taxon>Bacillati</taxon>
        <taxon>Bacillota</taxon>
        <taxon>Bacilli</taxon>
        <taxon>Lactobacillales</taxon>
        <taxon>Lactobacillaceae</taxon>
        <taxon>Holzapfeliella</taxon>
    </lineage>
</organism>
<protein>
    <recommendedName>
        <fullName evidence="5">Gas vesicle protein</fullName>
    </recommendedName>
</protein>
<evidence type="ECO:0000313" key="3">
    <source>
        <dbReference type="EMBL" id="KRN03914.1"/>
    </source>
</evidence>
<dbReference type="EMBL" id="AYZL01000020">
    <property type="protein sequence ID" value="KRN03914.1"/>
    <property type="molecule type" value="Genomic_DNA"/>
</dbReference>
<dbReference type="OrthoDB" id="2139646at2"/>
<keyword evidence="4" id="KW-1185">Reference proteome</keyword>
<evidence type="ECO:0000256" key="2">
    <source>
        <dbReference type="SAM" id="SignalP"/>
    </source>
</evidence>
<dbReference type="Proteomes" id="UP000051378">
    <property type="component" value="Unassembled WGS sequence"/>
</dbReference>
<feature type="signal peptide" evidence="2">
    <location>
        <begin position="1"/>
        <end position="19"/>
    </location>
</feature>
<evidence type="ECO:0000256" key="1">
    <source>
        <dbReference type="SAM" id="Coils"/>
    </source>
</evidence>
<reference evidence="3 4" key="1">
    <citation type="journal article" date="2015" name="Genome Announc.">
        <title>Expanding the biotechnology potential of lactobacilli through comparative genomics of 213 strains and associated genera.</title>
        <authorList>
            <person name="Sun Z."/>
            <person name="Harris H.M."/>
            <person name="McCann A."/>
            <person name="Guo C."/>
            <person name="Argimon S."/>
            <person name="Zhang W."/>
            <person name="Yang X."/>
            <person name="Jeffery I.B."/>
            <person name="Cooney J.C."/>
            <person name="Kagawa T.F."/>
            <person name="Liu W."/>
            <person name="Song Y."/>
            <person name="Salvetti E."/>
            <person name="Wrobel A."/>
            <person name="Rasinkangas P."/>
            <person name="Parkhill J."/>
            <person name="Rea M.C."/>
            <person name="O'Sullivan O."/>
            <person name="Ritari J."/>
            <person name="Douillard F.P."/>
            <person name="Paul Ross R."/>
            <person name="Yang R."/>
            <person name="Briner A.E."/>
            <person name="Felis G.E."/>
            <person name="de Vos W.M."/>
            <person name="Barrangou R."/>
            <person name="Klaenhammer T.R."/>
            <person name="Caufield P.W."/>
            <person name="Cui Y."/>
            <person name="Zhang H."/>
            <person name="O'Toole P.W."/>
        </authorList>
    </citation>
    <scope>NUCLEOTIDE SEQUENCE [LARGE SCALE GENOMIC DNA]</scope>
    <source>
        <strain evidence="3 4">DSM 23037</strain>
    </source>
</reference>
<dbReference type="RefSeq" id="WP_056975223.1">
    <property type="nucleotide sequence ID" value="NZ_AYZL01000020.1"/>
</dbReference>
<name>A0A0R2DTZ4_9LACO</name>
<comment type="caution">
    <text evidence="3">The sequence shown here is derived from an EMBL/GenBank/DDBJ whole genome shotgun (WGS) entry which is preliminary data.</text>
</comment>
<evidence type="ECO:0000313" key="4">
    <source>
        <dbReference type="Proteomes" id="UP000051378"/>
    </source>
</evidence>
<dbReference type="STRING" id="1423744.FC86_GL001026"/>